<organism evidence="2 3">
    <name type="scientific">Elysia marginata</name>
    <dbReference type="NCBI Taxonomy" id="1093978"/>
    <lineage>
        <taxon>Eukaryota</taxon>
        <taxon>Metazoa</taxon>
        <taxon>Spiralia</taxon>
        <taxon>Lophotrochozoa</taxon>
        <taxon>Mollusca</taxon>
        <taxon>Gastropoda</taxon>
        <taxon>Heterobranchia</taxon>
        <taxon>Euthyneura</taxon>
        <taxon>Panpulmonata</taxon>
        <taxon>Sacoglossa</taxon>
        <taxon>Placobranchoidea</taxon>
        <taxon>Plakobranchidae</taxon>
        <taxon>Elysia</taxon>
    </lineage>
</organism>
<feature type="compositionally biased region" description="Polar residues" evidence="1">
    <location>
        <begin position="144"/>
        <end position="155"/>
    </location>
</feature>
<accession>A0AAV4EK10</accession>
<reference evidence="2 3" key="1">
    <citation type="journal article" date="2021" name="Elife">
        <title>Chloroplast acquisition without the gene transfer in kleptoplastic sea slugs, Plakobranchus ocellatus.</title>
        <authorList>
            <person name="Maeda T."/>
            <person name="Takahashi S."/>
            <person name="Yoshida T."/>
            <person name="Shimamura S."/>
            <person name="Takaki Y."/>
            <person name="Nagai Y."/>
            <person name="Toyoda A."/>
            <person name="Suzuki Y."/>
            <person name="Arimoto A."/>
            <person name="Ishii H."/>
            <person name="Satoh N."/>
            <person name="Nishiyama T."/>
            <person name="Hasebe M."/>
            <person name="Maruyama T."/>
            <person name="Minagawa J."/>
            <person name="Obokata J."/>
            <person name="Shigenobu S."/>
        </authorList>
    </citation>
    <scope>NUCLEOTIDE SEQUENCE [LARGE SCALE GENOMIC DNA]</scope>
</reference>
<name>A0AAV4EK10_9GAST</name>
<protein>
    <submittedName>
        <fullName evidence="2">Uncharacterized protein</fullName>
    </submittedName>
</protein>
<dbReference type="AlphaFoldDB" id="A0AAV4EK10"/>
<proteinExistence type="predicted"/>
<feature type="compositionally biased region" description="Polar residues" evidence="1">
    <location>
        <begin position="76"/>
        <end position="93"/>
    </location>
</feature>
<evidence type="ECO:0000313" key="2">
    <source>
        <dbReference type="EMBL" id="GFR61347.1"/>
    </source>
</evidence>
<evidence type="ECO:0000313" key="3">
    <source>
        <dbReference type="Proteomes" id="UP000762676"/>
    </source>
</evidence>
<feature type="region of interest" description="Disordered" evidence="1">
    <location>
        <begin position="112"/>
        <end position="321"/>
    </location>
</feature>
<feature type="region of interest" description="Disordered" evidence="1">
    <location>
        <begin position="23"/>
        <end position="93"/>
    </location>
</feature>
<gene>
    <name evidence="2" type="ORF">ElyMa_003554900</name>
</gene>
<feature type="compositionally biased region" description="Low complexity" evidence="1">
    <location>
        <begin position="163"/>
        <end position="177"/>
    </location>
</feature>
<keyword evidence="3" id="KW-1185">Reference proteome</keyword>
<dbReference type="EMBL" id="BMAT01007275">
    <property type="protein sequence ID" value="GFR61347.1"/>
    <property type="molecule type" value="Genomic_DNA"/>
</dbReference>
<comment type="caution">
    <text evidence="2">The sequence shown here is derived from an EMBL/GenBank/DDBJ whole genome shotgun (WGS) entry which is preliminary data.</text>
</comment>
<dbReference type="Proteomes" id="UP000762676">
    <property type="component" value="Unassembled WGS sequence"/>
</dbReference>
<feature type="compositionally biased region" description="Polar residues" evidence="1">
    <location>
        <begin position="533"/>
        <end position="550"/>
    </location>
</feature>
<feature type="compositionally biased region" description="Low complexity" evidence="1">
    <location>
        <begin position="66"/>
        <end position="75"/>
    </location>
</feature>
<feature type="region of interest" description="Disordered" evidence="1">
    <location>
        <begin position="524"/>
        <end position="569"/>
    </location>
</feature>
<evidence type="ECO:0000256" key="1">
    <source>
        <dbReference type="SAM" id="MobiDB-lite"/>
    </source>
</evidence>
<sequence length="569" mass="62497">MRQTLKSGGQIMSQKPVRLVQRSANLESKRPPNPSILDTMPSDKNVKVRTQLSCSASGLNKRRPRATSASTASSSNGDSLNKDSSTSIPLNVNPYRNVNLLSSSRTRKNVFFSESDQKENHEDSSDTDSDDAGDAVIRQVRRANGQTSEASSDFLATSPVIPASSRNGCNSRRSSASPRTPCSPQVIPPTSPISPSTPRPGTSRQRKPLSRQKTEVKTEDNENDCGSPRSRKHNASKNKSEVSRRSSNKNSGPSARDPRRGRPRCISTASIDDAVSSSGSSASINSPRGPGGRRRLHSSRSSVETPPPGTARSSGTNANSVQGVNPAWSMFENHVKLIDDCTSSLSNVPRRTFMSSPVFQNVMTDLYGRPEYSKTRAFLQLRNRVGNVAALASRFLGRVKALHAMRASSEDFDDGEDDFDFVDFDDDGDGFINGRRRKPSAQTVENAKRAWKILRNHVMEEAAKKRMSRPALAWDVIRHTLRAGSNLERARLDIYQRYGLVPMVLPDGRVVQENTMLSERARQALANKPQKPATYSNPRASRQSLSTPSKRTPYKSIEGFGGYSRSDTM</sequence>
<feature type="compositionally biased region" description="Polar residues" evidence="1">
    <location>
        <begin position="48"/>
        <end position="58"/>
    </location>
</feature>
<feature type="compositionally biased region" description="Pro residues" evidence="1">
    <location>
        <begin position="186"/>
        <end position="198"/>
    </location>
</feature>
<feature type="compositionally biased region" description="Low complexity" evidence="1">
    <location>
        <begin position="269"/>
        <end position="288"/>
    </location>
</feature>
<feature type="compositionally biased region" description="Polar residues" evidence="1">
    <location>
        <begin position="311"/>
        <end position="321"/>
    </location>
</feature>
<feature type="compositionally biased region" description="Basic and acidic residues" evidence="1">
    <location>
        <begin position="115"/>
        <end position="124"/>
    </location>
</feature>